<proteinExistence type="predicted"/>
<dbReference type="PROSITE" id="PS00678">
    <property type="entry name" value="WD_REPEATS_1"/>
    <property type="match status" value="2"/>
</dbReference>
<evidence type="ECO:0000256" key="2">
    <source>
        <dbReference type="ARBA" id="ARBA00022737"/>
    </source>
</evidence>
<sequence>MGMLTVDFFHLGGGDGILRWGIGRWRRAHPSQHTVAPAQDPLPHPSSPLFHLPRVPLPLPLPLAEPRVRRRRALPSPAAPEERKRAGVVPPGAAATSEATGTRHPRLRLAAGVERTTGDASGLISPLLVVLYTWLLENTNLLELEKVNSVNPVIPTDVPPEADVNVDMREIYFLIMHFLSHGPFKRTFGELCNELLEHQLLPRRYHAWYSRGGFHSGEETDDGISLPLGYLKYPHISKDHLVKLLKQLIVSSCHPHGLVGGISPNAADVPTLLGSNSFSLLASTFDRTGRFVITGSDDRLVKIWAMETAFCLASCRGHEGDITDLAVSSNNAVVASSSNDFIIRVWRIPDGLPISVLKGHTGAVTAIAFSPRPGAAFQLLSSSDDGTCRIWDARQSQQSPRIYIPKPPDVAPGKGGDASSSAVQVQPTNHQILCCAFNANGTVFVTGSSDTFARVWNACKISSEEHDQPNHEMDLLSGHENDVNYVQFSGCAVASRSISVDTTHTIKEENNLKLRNSWFTHNIVTCSRDGSAIIWVPRSRRSHGKVGRWTRAYHLKVPPPPMAPQPPRGGPRQRYQPTPRGVNMIVWSLDNRFVLAAIMDCRICVWNASDGSLVHSLIGHKESTFVLDVHPFNPRIAMSAGYDGKTIIWDIWEGKPVQIYETGHFKLVDGKFSPDGTSLILSDEIGQIFIIGTGQGESQKDAKYDQFFLGDYRPLIQDTNGTVIDQETQLVPYRRNIQDFLCDSGMMPYPEPFQSMYQKRRLGTLGIEWRPPSVNFAVGPTFNTTTGEYQIIPIIDPDRWEPLPEITDFIELEPENEVISDDTDSEYNGLDEHSSEGEQEVLSGESSGASYSSAEIDGDNLTDTAHPRRSRRKKKKSDGGVVTSSGRRVKKRNLDDRDVPTVSRPHRSRKSRNGRSSKRKKSPKSKGLRPQRRAARNALNFFSKIGDSTEEDEDDSESSFSDSELNTESTEAEQSAWNGQLRLGRESNSKYDSEDVTQPSQFTETHGNSGSNRRLVLRIPRVQFTSENRKTECSTQDKEGVTLVPTNREPVETKLTSEPGSSSAWKAGLTTDRVQTEISHPHDVSALHNNNTIKWGEVKVRSSKRFKFGDSSVGDMCPTSNNVVPQDADQPDSQKILNGDDIQQTAELNLQEIQHEANLENHKINDHSGDNLWDKERIASDKNAHVDEGCEAEHGRQVHNTSQPISLKLKFRSRGFADGASSSDKSRINTALGNDMNSEHDKVHRLHDESSALNQHTSDDILDVSKSIQEHTDKSTDLPDSKKWHLDPAKAYSAVYKRSKLKHKKKLDSDAYANEESTSVSNDDDGYQPPDYSPVKPSSATLRRSARKSYAYTEDGITRDDSDQVKHSYSSHEASTSGRRIVTDVREVMWKSNSKTVGLRSARNKRESSNFPGKHLLEKRKQVSTKYSWLMLLEHEDSYRYIPQLGDQVMYLRQGHEEYLKGSRSSDDCPWNWIKGLKDVELCKIQGLDYTTFRGSGDSCCKLTIEFIDDTSRGFGRTFMITLPELVNFPDFLVERTRFEASIDRNWTNRDKCKVWWRNELEEGGSWWEGRVSAVKPKSPDFPESPWEKYVIQYKNDGSDHPHSPWELHDTGNLWAPWKHPHIDLDVKDKLLSELDNLLELSHRNQDRYGVLKLNDVAEKLDFFNRIRLENNYYRTLEAVQHDATVMLANAQPPHIINKEKDKMFILVIVHSNSDVTMK</sequence>
<keyword evidence="1 3" id="KW-0853">WD repeat</keyword>
<dbReference type="GO" id="GO:0008360">
    <property type="term" value="P:regulation of cell shape"/>
    <property type="evidence" value="ECO:0007669"/>
    <property type="project" value="TreeGrafter"/>
</dbReference>
<feature type="compositionally biased region" description="Basic residues" evidence="4">
    <location>
        <begin position="867"/>
        <end position="876"/>
    </location>
</feature>
<dbReference type="InterPro" id="IPR001680">
    <property type="entry name" value="WD40_rpt"/>
</dbReference>
<dbReference type="Pfam" id="PF00400">
    <property type="entry name" value="WD40"/>
    <property type="match status" value="5"/>
</dbReference>
<feature type="compositionally biased region" description="Acidic residues" evidence="4">
    <location>
        <begin position="814"/>
        <end position="825"/>
    </location>
</feature>
<keyword evidence="8" id="KW-1185">Reference proteome</keyword>
<dbReference type="PANTHER" id="PTHR16266:SF17">
    <property type="entry name" value="BRWD3"/>
    <property type="match status" value="1"/>
</dbReference>
<feature type="region of interest" description="Disordered" evidence="4">
    <location>
        <begin position="1216"/>
        <end position="1236"/>
    </location>
</feature>
<dbReference type="GO" id="GO:0007010">
    <property type="term" value="P:cytoskeleton organization"/>
    <property type="evidence" value="ECO:0007669"/>
    <property type="project" value="TreeGrafter"/>
</dbReference>
<dbReference type="CDD" id="cd00200">
    <property type="entry name" value="WD40"/>
    <property type="match status" value="1"/>
</dbReference>
<dbReference type="SMART" id="SM00320">
    <property type="entry name" value="WD40"/>
    <property type="match status" value="7"/>
</dbReference>
<reference evidence="8" key="2">
    <citation type="submission" date="2013-12" db="EMBL/GenBank/DDBJ databases">
        <authorList>
            <person name="Yu Y."/>
            <person name="Lee S."/>
            <person name="de Baynast K."/>
            <person name="Wissotski M."/>
            <person name="Liu L."/>
            <person name="Talag J."/>
            <person name="Goicoechea J."/>
            <person name="Angelova A."/>
            <person name="Jetty R."/>
            <person name="Kudrna D."/>
            <person name="Golser W."/>
            <person name="Rivera L."/>
            <person name="Zhang J."/>
            <person name="Wing R."/>
        </authorList>
    </citation>
    <scope>NUCLEOTIDE SEQUENCE</scope>
</reference>
<dbReference type="PROSITE" id="PS50294">
    <property type="entry name" value="WD_REPEATS_REGION"/>
    <property type="match status" value="2"/>
</dbReference>
<dbReference type="Pfam" id="PF25437">
    <property type="entry name" value="BRWD1_N"/>
    <property type="match status" value="1"/>
</dbReference>
<protein>
    <submittedName>
        <fullName evidence="7">Uncharacterized protein</fullName>
    </submittedName>
</protein>
<accession>A0A0D9VT64</accession>
<dbReference type="Gene3D" id="2.130.10.10">
    <property type="entry name" value="YVTN repeat-like/Quinoprotein amine dehydrogenase"/>
    <property type="match status" value="3"/>
</dbReference>
<evidence type="ECO:0000259" key="5">
    <source>
        <dbReference type="Pfam" id="PF25313"/>
    </source>
</evidence>
<feature type="compositionally biased region" description="Low complexity" evidence="4">
    <location>
        <begin position="843"/>
        <end position="855"/>
    </location>
</feature>
<feature type="region of interest" description="Disordered" evidence="4">
    <location>
        <begin position="1303"/>
        <end position="1378"/>
    </location>
</feature>
<feature type="compositionally biased region" description="Pro residues" evidence="4">
    <location>
        <begin position="557"/>
        <end position="569"/>
    </location>
</feature>
<feature type="compositionally biased region" description="Polar residues" evidence="4">
    <location>
        <begin position="1220"/>
        <end position="1236"/>
    </location>
</feature>
<feature type="repeat" description="WD" evidence="3">
    <location>
        <begin position="425"/>
        <end position="457"/>
    </location>
</feature>
<evidence type="ECO:0000256" key="1">
    <source>
        <dbReference type="ARBA" id="ARBA00022574"/>
    </source>
</evidence>
<dbReference type="InterPro" id="IPR019775">
    <property type="entry name" value="WD40_repeat_CS"/>
</dbReference>
<feature type="domain" description="BRWD/PHIP ancillary-like" evidence="5">
    <location>
        <begin position="1439"/>
        <end position="1611"/>
    </location>
</feature>
<dbReference type="InterPro" id="IPR057451">
    <property type="entry name" value="BRWD/PHIP_AD"/>
</dbReference>
<feature type="region of interest" description="Disordered" evidence="4">
    <location>
        <begin position="401"/>
        <end position="421"/>
    </location>
</feature>
<evidence type="ECO:0000313" key="7">
    <source>
        <dbReference type="EnsemblPlants" id="LPERR03G12850.2"/>
    </source>
</evidence>
<feature type="repeat" description="WD" evidence="3">
    <location>
        <begin position="273"/>
        <end position="314"/>
    </location>
</feature>
<feature type="compositionally biased region" description="Polar residues" evidence="4">
    <location>
        <begin position="966"/>
        <end position="978"/>
    </location>
</feature>
<feature type="domain" description="BRWD/PHIP N-terminal" evidence="6">
    <location>
        <begin position="161"/>
        <end position="251"/>
    </location>
</feature>
<reference evidence="7 8" key="1">
    <citation type="submission" date="2012-08" db="EMBL/GenBank/DDBJ databases">
        <title>Oryza genome evolution.</title>
        <authorList>
            <person name="Wing R.A."/>
        </authorList>
    </citation>
    <scope>NUCLEOTIDE SEQUENCE</scope>
</reference>
<dbReference type="InterPro" id="IPR057452">
    <property type="entry name" value="BRWD/PHIP_N"/>
</dbReference>
<organism evidence="7 8">
    <name type="scientific">Leersia perrieri</name>
    <dbReference type="NCBI Taxonomy" id="77586"/>
    <lineage>
        <taxon>Eukaryota</taxon>
        <taxon>Viridiplantae</taxon>
        <taxon>Streptophyta</taxon>
        <taxon>Embryophyta</taxon>
        <taxon>Tracheophyta</taxon>
        <taxon>Spermatophyta</taxon>
        <taxon>Magnoliopsida</taxon>
        <taxon>Liliopsida</taxon>
        <taxon>Poales</taxon>
        <taxon>Poaceae</taxon>
        <taxon>BOP clade</taxon>
        <taxon>Oryzoideae</taxon>
        <taxon>Oryzeae</taxon>
        <taxon>Oryzinae</taxon>
        <taxon>Leersia</taxon>
    </lineage>
</organism>
<dbReference type="PROSITE" id="PS50082">
    <property type="entry name" value="WD_REPEATS_2"/>
    <property type="match status" value="4"/>
</dbReference>
<dbReference type="InterPro" id="IPR015943">
    <property type="entry name" value="WD40/YVTN_repeat-like_dom_sf"/>
</dbReference>
<dbReference type="PANTHER" id="PTHR16266">
    <property type="entry name" value="WD REPEAT DOMAIN 9"/>
    <property type="match status" value="1"/>
</dbReference>
<feature type="repeat" description="WD" evidence="3">
    <location>
        <begin position="315"/>
        <end position="356"/>
    </location>
</feature>
<dbReference type="EnsemblPlants" id="LPERR03G12850.2">
    <property type="protein sequence ID" value="LPERR03G12850.2"/>
    <property type="gene ID" value="LPERR03G12850"/>
</dbReference>
<evidence type="ECO:0000256" key="4">
    <source>
        <dbReference type="SAM" id="MobiDB-lite"/>
    </source>
</evidence>
<feature type="repeat" description="WD" evidence="3">
    <location>
        <begin position="357"/>
        <end position="401"/>
    </location>
</feature>
<dbReference type="Pfam" id="PF25313">
    <property type="entry name" value="BRWD_AD"/>
    <property type="match status" value="1"/>
</dbReference>
<evidence type="ECO:0000313" key="8">
    <source>
        <dbReference type="Proteomes" id="UP000032180"/>
    </source>
</evidence>
<feature type="region of interest" description="Disordered" evidence="4">
    <location>
        <begin position="814"/>
        <end position="1012"/>
    </location>
</feature>
<dbReference type="InterPro" id="IPR052060">
    <property type="entry name" value="Bromo_WD_repeat"/>
</dbReference>
<dbReference type="GO" id="GO:0006357">
    <property type="term" value="P:regulation of transcription by RNA polymerase II"/>
    <property type="evidence" value="ECO:0007669"/>
    <property type="project" value="TreeGrafter"/>
</dbReference>
<keyword evidence="2" id="KW-0677">Repeat</keyword>
<feature type="compositionally biased region" description="Acidic residues" evidence="4">
    <location>
        <begin position="948"/>
        <end position="957"/>
    </location>
</feature>
<feature type="compositionally biased region" description="Polar residues" evidence="4">
    <location>
        <begin position="1367"/>
        <end position="1378"/>
    </location>
</feature>
<dbReference type="SUPFAM" id="SSF50978">
    <property type="entry name" value="WD40 repeat-like"/>
    <property type="match status" value="1"/>
</dbReference>
<dbReference type="Proteomes" id="UP000032180">
    <property type="component" value="Chromosome 3"/>
</dbReference>
<feature type="compositionally biased region" description="Basic residues" evidence="4">
    <location>
        <begin position="904"/>
        <end position="935"/>
    </location>
</feature>
<feature type="compositionally biased region" description="Polar residues" evidence="4">
    <location>
        <begin position="996"/>
        <end position="1012"/>
    </location>
</feature>
<reference evidence="7" key="3">
    <citation type="submission" date="2015-04" db="UniProtKB">
        <authorList>
            <consortium name="EnsemblPlants"/>
        </authorList>
    </citation>
    <scope>IDENTIFICATION</scope>
</reference>
<dbReference type="FunFam" id="2.130.10.10:FF:000606">
    <property type="entry name" value="PH-interacting protein isoform X1"/>
    <property type="match status" value="1"/>
</dbReference>
<evidence type="ECO:0000256" key="3">
    <source>
        <dbReference type="PROSITE-ProRule" id="PRU00221"/>
    </source>
</evidence>
<evidence type="ECO:0000259" key="6">
    <source>
        <dbReference type="Pfam" id="PF25437"/>
    </source>
</evidence>
<feature type="compositionally biased region" description="Basic and acidic residues" evidence="4">
    <location>
        <begin position="1356"/>
        <end position="1366"/>
    </location>
</feature>
<feature type="region of interest" description="Disordered" evidence="4">
    <location>
        <begin position="556"/>
        <end position="576"/>
    </location>
</feature>
<dbReference type="InterPro" id="IPR036322">
    <property type="entry name" value="WD40_repeat_dom_sf"/>
</dbReference>
<dbReference type="Gramene" id="LPERR03G12850.2">
    <property type="protein sequence ID" value="LPERR03G12850.2"/>
    <property type="gene ID" value="LPERR03G12850"/>
</dbReference>
<feature type="compositionally biased region" description="Basic and acidic residues" evidence="4">
    <location>
        <begin position="983"/>
        <end position="993"/>
    </location>
</feature>
<name>A0A0D9VT64_9ORYZ</name>
<feature type="region of interest" description="Disordered" evidence="4">
    <location>
        <begin position="73"/>
        <end position="101"/>
    </location>
</feature>
<dbReference type="GO" id="GO:0005634">
    <property type="term" value="C:nucleus"/>
    <property type="evidence" value="ECO:0007669"/>
    <property type="project" value="TreeGrafter"/>
</dbReference>